<feature type="chain" id="PRO_5039172561" evidence="2">
    <location>
        <begin position="23"/>
        <end position="586"/>
    </location>
</feature>
<sequence length="586" mass="63247">MRTGKVVAVGAVAVALIGMSTACSKNTGKGGDNGGPSAKVASGSISTNPADSKGPAAAIKGAKRGGTLISYHERDYEHLDPQRIYISDAQALDQLVTRTLTTFKFDQKTGKSILVGDLATNTGVDVDHDGKTWKYTLKSGLKYQDGTPVTAADVAYGVARSFSPNLADGPHYIQQWLAGPGTYNGKYKGPYNGGAATPPGVTVKGNTITFHLKSSQPEFPYAASWGTTSPLPKSQDSNPQKIDTHPFSCGPYQIESYNRGTELKLARNKYWDPKSDPVRHDYFDTLDVKIGVSPTDQTNRVLADHGNDQYAVVDQPGVSPELTSKVLADPSAKGRTLNDFLPYAERIDINTQRVTDVNVRKALNYAINRNAWVQVSGGTSQAAPATTLMSPTVAGWNKYDAYPGAGTPDGIAKAKKLLAGKQPKLVYAFANTEAGQKFATTVQTALQKAGFKIVLRPEDKDNFFTAIDRKNNGWDMYATNWGADWPSGSTVIPPLFDGRTIVAQGNQDTSYLNAPDVNKRIDKIKQEPANQATKDWGKLDEYIMKKYAPSIPVDYLKQLSLTGSKVHDVKIENPPGAISYVDAWVG</sequence>
<dbReference type="EMBL" id="AP023355">
    <property type="protein sequence ID" value="BCJ33507.1"/>
    <property type="molecule type" value="Genomic_DNA"/>
</dbReference>
<dbReference type="CDD" id="cd08506">
    <property type="entry name" value="PBP2_clavulanate_OppA2"/>
    <property type="match status" value="1"/>
</dbReference>
<keyword evidence="2" id="KW-0732">Signal</keyword>
<feature type="domain" description="Solute-binding protein family 5" evidence="3">
    <location>
        <begin position="115"/>
        <end position="498"/>
    </location>
</feature>
<gene>
    <name evidence="4" type="ORF">Athai_10100</name>
</gene>
<dbReference type="SUPFAM" id="SSF53850">
    <property type="entry name" value="Periplasmic binding protein-like II"/>
    <property type="match status" value="1"/>
</dbReference>
<dbReference type="RefSeq" id="WP_203960381.1">
    <property type="nucleotide sequence ID" value="NZ_AP023355.1"/>
</dbReference>
<dbReference type="PROSITE" id="PS51257">
    <property type="entry name" value="PROKAR_LIPOPROTEIN"/>
    <property type="match status" value="1"/>
</dbReference>
<evidence type="ECO:0000256" key="2">
    <source>
        <dbReference type="SAM" id="SignalP"/>
    </source>
</evidence>
<proteinExistence type="predicted"/>
<evidence type="ECO:0000313" key="5">
    <source>
        <dbReference type="Proteomes" id="UP000611640"/>
    </source>
</evidence>
<dbReference type="InterPro" id="IPR030678">
    <property type="entry name" value="Peptide/Ni-bd"/>
</dbReference>
<dbReference type="PANTHER" id="PTHR30290:SF83">
    <property type="entry name" value="ABC TRANSPORTER SUBSTRATE-BINDING PROTEIN"/>
    <property type="match status" value="1"/>
</dbReference>
<dbReference type="GO" id="GO:1904680">
    <property type="term" value="F:peptide transmembrane transporter activity"/>
    <property type="evidence" value="ECO:0007669"/>
    <property type="project" value="TreeGrafter"/>
</dbReference>
<feature type="signal peptide" evidence="2">
    <location>
        <begin position="1"/>
        <end position="22"/>
    </location>
</feature>
<protein>
    <submittedName>
        <fullName evidence="4">ABC transporter</fullName>
    </submittedName>
</protein>
<dbReference type="PIRSF" id="PIRSF002741">
    <property type="entry name" value="MppA"/>
    <property type="match status" value="1"/>
</dbReference>
<dbReference type="PANTHER" id="PTHR30290">
    <property type="entry name" value="PERIPLASMIC BINDING COMPONENT OF ABC TRANSPORTER"/>
    <property type="match status" value="1"/>
</dbReference>
<dbReference type="Proteomes" id="UP000611640">
    <property type="component" value="Chromosome"/>
</dbReference>
<dbReference type="GO" id="GO:0043190">
    <property type="term" value="C:ATP-binding cassette (ABC) transporter complex"/>
    <property type="evidence" value="ECO:0007669"/>
    <property type="project" value="InterPro"/>
</dbReference>
<feature type="region of interest" description="Disordered" evidence="1">
    <location>
        <begin position="25"/>
        <end position="57"/>
    </location>
</feature>
<organism evidence="4 5">
    <name type="scientific">Actinocatenispora thailandica</name>
    <dbReference type="NCBI Taxonomy" id="227318"/>
    <lineage>
        <taxon>Bacteria</taxon>
        <taxon>Bacillati</taxon>
        <taxon>Actinomycetota</taxon>
        <taxon>Actinomycetes</taxon>
        <taxon>Micromonosporales</taxon>
        <taxon>Micromonosporaceae</taxon>
        <taxon>Actinocatenispora</taxon>
    </lineage>
</organism>
<evidence type="ECO:0000313" key="4">
    <source>
        <dbReference type="EMBL" id="BCJ33507.1"/>
    </source>
</evidence>
<keyword evidence="5" id="KW-1185">Reference proteome</keyword>
<name>A0A7R7DKY0_9ACTN</name>
<dbReference type="AlphaFoldDB" id="A0A7R7DKY0"/>
<dbReference type="GO" id="GO:0042597">
    <property type="term" value="C:periplasmic space"/>
    <property type="evidence" value="ECO:0007669"/>
    <property type="project" value="UniProtKB-ARBA"/>
</dbReference>
<dbReference type="InterPro" id="IPR000914">
    <property type="entry name" value="SBP_5_dom"/>
</dbReference>
<dbReference type="GO" id="GO:0015833">
    <property type="term" value="P:peptide transport"/>
    <property type="evidence" value="ECO:0007669"/>
    <property type="project" value="TreeGrafter"/>
</dbReference>
<evidence type="ECO:0000259" key="3">
    <source>
        <dbReference type="Pfam" id="PF00496"/>
    </source>
</evidence>
<accession>A0A7R7DKY0</accession>
<dbReference type="Gene3D" id="3.10.105.10">
    <property type="entry name" value="Dipeptide-binding Protein, Domain 3"/>
    <property type="match status" value="1"/>
</dbReference>
<reference evidence="4 5" key="1">
    <citation type="submission" date="2020-08" db="EMBL/GenBank/DDBJ databases">
        <title>Whole genome shotgun sequence of Actinocatenispora thailandica NBRC 105041.</title>
        <authorList>
            <person name="Komaki H."/>
            <person name="Tamura T."/>
        </authorList>
    </citation>
    <scope>NUCLEOTIDE SEQUENCE [LARGE SCALE GENOMIC DNA]</scope>
    <source>
        <strain evidence="4 5">NBRC 105041</strain>
    </source>
</reference>
<dbReference type="KEGG" id="atl:Athai_10100"/>
<dbReference type="InterPro" id="IPR039424">
    <property type="entry name" value="SBP_5"/>
</dbReference>
<dbReference type="Gene3D" id="3.40.190.10">
    <property type="entry name" value="Periplasmic binding protein-like II"/>
    <property type="match status" value="1"/>
</dbReference>
<evidence type="ECO:0000256" key="1">
    <source>
        <dbReference type="SAM" id="MobiDB-lite"/>
    </source>
</evidence>
<dbReference type="Pfam" id="PF00496">
    <property type="entry name" value="SBP_bac_5"/>
    <property type="match status" value="1"/>
</dbReference>